<sequence>MVKITSEGYNNNMCEKEIGVIINPTAGKGKAKQVWNQILPFLKTKKINLRYRLTSSPKEAGKLASELIQEGCSKIAIIGGDGTLHEAINGQNIINDRVAFGIIPAGTGNDLVRTLNIPNDPLQACQVILDGYYQKIDLGLINGETYFVNTAGVGFDVEIAKLMNSNKRLFFNGKGSYFISILRTLITYSNLNLILETDDKSTEISNCFLLSIGNAKYIGGGIKLIPSAKPNDGYFHLLIAKDIKRTTVVRKFASIYKGNHVDNYQVMEIKTKTIKIEPGTKNTGLSINYHSDGEIYGSIPAHIQLIPQKLPIITPKNN</sequence>
<protein>
    <submittedName>
        <fullName evidence="10">Diacylglycerol kinase catalytic region</fullName>
    </submittedName>
</protein>
<comment type="cofactor">
    <cofactor evidence="1">
        <name>Mg(2+)</name>
        <dbReference type="ChEBI" id="CHEBI:18420"/>
    </cofactor>
</comment>
<dbReference type="AlphaFoldDB" id="B2A5S1"/>
<evidence type="ECO:0000256" key="4">
    <source>
        <dbReference type="ARBA" id="ARBA00022741"/>
    </source>
</evidence>
<dbReference type="PROSITE" id="PS50146">
    <property type="entry name" value="DAGK"/>
    <property type="match status" value="1"/>
</dbReference>
<name>B2A5S1_NATTJ</name>
<dbReference type="InterPro" id="IPR045540">
    <property type="entry name" value="YegS/DAGK_C"/>
</dbReference>
<feature type="domain" description="DAGKc" evidence="9">
    <location>
        <begin position="13"/>
        <end position="145"/>
    </location>
</feature>
<dbReference type="InParanoid" id="B2A5S1"/>
<evidence type="ECO:0000256" key="8">
    <source>
        <dbReference type="ARBA" id="ARBA00023264"/>
    </source>
</evidence>
<dbReference type="eggNOG" id="COG1597">
    <property type="taxonomic scope" value="Bacteria"/>
</dbReference>
<keyword evidence="7" id="KW-0444">Lipid biosynthesis</keyword>
<evidence type="ECO:0000256" key="1">
    <source>
        <dbReference type="ARBA" id="ARBA00001946"/>
    </source>
</evidence>
<dbReference type="InterPro" id="IPR017438">
    <property type="entry name" value="ATP-NAD_kinase_N"/>
</dbReference>
<comment type="similarity">
    <text evidence="2">Belongs to the diacylglycerol/lipid kinase family.</text>
</comment>
<dbReference type="HOGENOM" id="CLU_045532_0_0_9"/>
<keyword evidence="3" id="KW-0808">Transferase</keyword>
<keyword evidence="8" id="KW-1208">Phospholipid metabolism</keyword>
<reference evidence="10 11" key="2">
    <citation type="journal article" date="2011" name="J. Bacteriol.">
        <title>Complete genome sequence of the anaerobic, halophilic alkalithermophile Natranaerobius thermophilus JW/NM-WN-LF.</title>
        <authorList>
            <person name="Zhao B."/>
            <person name="Mesbah N.M."/>
            <person name="Dalin E."/>
            <person name="Goodwin L."/>
            <person name="Nolan M."/>
            <person name="Pitluck S."/>
            <person name="Chertkov O."/>
            <person name="Brettin T.S."/>
            <person name="Han J."/>
            <person name="Larimer F.W."/>
            <person name="Land M.L."/>
            <person name="Hauser L."/>
            <person name="Kyrpides N."/>
            <person name="Wiegel J."/>
        </authorList>
    </citation>
    <scope>NUCLEOTIDE SEQUENCE [LARGE SCALE GENOMIC DNA]</scope>
    <source>
        <strain evidence="11">ATCC BAA-1301 / DSM 18059 / JW/NM-WN-LF</strain>
    </source>
</reference>
<dbReference type="Gene3D" id="3.40.50.10330">
    <property type="entry name" value="Probable inorganic polyphosphate/atp-NAD kinase, domain 1"/>
    <property type="match status" value="1"/>
</dbReference>
<dbReference type="InterPro" id="IPR001206">
    <property type="entry name" value="Diacylglycerol_kinase_cat_dom"/>
</dbReference>
<dbReference type="GO" id="GO:0005524">
    <property type="term" value="F:ATP binding"/>
    <property type="evidence" value="ECO:0007669"/>
    <property type="project" value="UniProtKB-KW"/>
</dbReference>
<dbReference type="GO" id="GO:0008654">
    <property type="term" value="P:phospholipid biosynthetic process"/>
    <property type="evidence" value="ECO:0007669"/>
    <property type="project" value="UniProtKB-KW"/>
</dbReference>
<dbReference type="SUPFAM" id="SSF111331">
    <property type="entry name" value="NAD kinase/diacylglycerol kinase-like"/>
    <property type="match status" value="1"/>
</dbReference>
<dbReference type="InterPro" id="IPR016064">
    <property type="entry name" value="NAD/diacylglycerol_kinase_sf"/>
</dbReference>
<evidence type="ECO:0000256" key="5">
    <source>
        <dbReference type="ARBA" id="ARBA00022777"/>
    </source>
</evidence>
<dbReference type="Proteomes" id="UP000001683">
    <property type="component" value="Chromosome"/>
</dbReference>
<dbReference type="InterPro" id="IPR050187">
    <property type="entry name" value="Lipid_Phosphate_FormReg"/>
</dbReference>
<dbReference type="STRING" id="457570.Nther_0418"/>
<evidence type="ECO:0000256" key="3">
    <source>
        <dbReference type="ARBA" id="ARBA00022679"/>
    </source>
</evidence>
<dbReference type="Pfam" id="PF00781">
    <property type="entry name" value="DAGK_cat"/>
    <property type="match status" value="1"/>
</dbReference>
<organism evidence="10 11">
    <name type="scientific">Natranaerobius thermophilus (strain ATCC BAA-1301 / DSM 18059 / JW/NM-WN-LF)</name>
    <dbReference type="NCBI Taxonomy" id="457570"/>
    <lineage>
        <taxon>Bacteria</taxon>
        <taxon>Bacillati</taxon>
        <taxon>Bacillota</taxon>
        <taxon>Clostridia</taxon>
        <taxon>Natranaerobiales</taxon>
        <taxon>Natranaerobiaceae</taxon>
        <taxon>Natranaerobius</taxon>
    </lineage>
</organism>
<dbReference type="Pfam" id="PF19279">
    <property type="entry name" value="YegS_C"/>
    <property type="match status" value="1"/>
</dbReference>
<evidence type="ECO:0000256" key="7">
    <source>
        <dbReference type="ARBA" id="ARBA00023209"/>
    </source>
</evidence>
<keyword evidence="7" id="KW-0443">Lipid metabolism</keyword>
<dbReference type="InterPro" id="IPR005218">
    <property type="entry name" value="Diacylglycerol/lipid_kinase"/>
</dbReference>
<gene>
    <name evidence="10" type="ordered locus">Nther_0418</name>
</gene>
<dbReference type="Gene3D" id="2.60.200.40">
    <property type="match status" value="1"/>
</dbReference>
<evidence type="ECO:0000313" key="10">
    <source>
        <dbReference type="EMBL" id="ACB84014.1"/>
    </source>
</evidence>
<dbReference type="PANTHER" id="PTHR12358">
    <property type="entry name" value="SPHINGOSINE KINASE"/>
    <property type="match status" value="1"/>
</dbReference>
<evidence type="ECO:0000256" key="2">
    <source>
        <dbReference type="ARBA" id="ARBA00005983"/>
    </source>
</evidence>
<keyword evidence="5 10" id="KW-0418">Kinase</keyword>
<dbReference type="FunCoup" id="B2A5S1">
    <property type="interactions" value="134"/>
</dbReference>
<evidence type="ECO:0000259" key="9">
    <source>
        <dbReference type="PROSITE" id="PS50146"/>
    </source>
</evidence>
<accession>B2A5S1</accession>
<dbReference type="SMART" id="SM00046">
    <property type="entry name" value="DAGKc"/>
    <property type="match status" value="1"/>
</dbReference>
<reference evidence="10 11" key="1">
    <citation type="submission" date="2008-04" db="EMBL/GenBank/DDBJ databases">
        <title>Complete sequence of chromosome of Natranaerobius thermophilus JW/NM-WN-LF.</title>
        <authorList>
            <consortium name="US DOE Joint Genome Institute"/>
            <person name="Copeland A."/>
            <person name="Lucas S."/>
            <person name="Lapidus A."/>
            <person name="Glavina del Rio T."/>
            <person name="Dalin E."/>
            <person name="Tice H."/>
            <person name="Bruce D."/>
            <person name="Goodwin L."/>
            <person name="Pitluck S."/>
            <person name="Chertkov O."/>
            <person name="Brettin T."/>
            <person name="Detter J.C."/>
            <person name="Han C."/>
            <person name="Kuske C.R."/>
            <person name="Schmutz J."/>
            <person name="Larimer F."/>
            <person name="Land M."/>
            <person name="Hauser L."/>
            <person name="Kyrpides N."/>
            <person name="Lykidis A."/>
            <person name="Mesbah N.M."/>
            <person name="Wiegel J."/>
        </authorList>
    </citation>
    <scope>NUCLEOTIDE SEQUENCE [LARGE SCALE GENOMIC DNA]</scope>
    <source>
        <strain evidence="11">ATCC BAA-1301 / DSM 18059 / JW/NM-WN-LF</strain>
    </source>
</reference>
<evidence type="ECO:0000313" key="11">
    <source>
        <dbReference type="Proteomes" id="UP000001683"/>
    </source>
</evidence>
<dbReference type="GO" id="GO:0016301">
    <property type="term" value="F:kinase activity"/>
    <property type="evidence" value="ECO:0007669"/>
    <property type="project" value="UniProtKB-KW"/>
</dbReference>
<keyword evidence="11" id="KW-1185">Reference proteome</keyword>
<evidence type="ECO:0000256" key="6">
    <source>
        <dbReference type="ARBA" id="ARBA00022840"/>
    </source>
</evidence>
<dbReference type="KEGG" id="nth:Nther_0418"/>
<keyword evidence="4" id="KW-0547">Nucleotide-binding</keyword>
<dbReference type="NCBIfam" id="TIGR00147">
    <property type="entry name" value="YegS/Rv2252/BmrU family lipid kinase"/>
    <property type="match status" value="1"/>
</dbReference>
<dbReference type="EMBL" id="CP001034">
    <property type="protein sequence ID" value="ACB84014.1"/>
    <property type="molecule type" value="Genomic_DNA"/>
</dbReference>
<proteinExistence type="inferred from homology"/>
<dbReference type="PANTHER" id="PTHR12358:SF54">
    <property type="entry name" value="SPHINGOSINE KINASE RELATED PROTEIN"/>
    <property type="match status" value="1"/>
</dbReference>
<keyword evidence="7" id="KW-0594">Phospholipid biosynthesis</keyword>
<keyword evidence="6" id="KW-0067">ATP-binding</keyword>